<reference evidence="5 6" key="1">
    <citation type="submission" date="2023-08" db="EMBL/GenBank/DDBJ databases">
        <title>New molecular markers tilS and rpoB for phylogenetic and monitoring studies of the genus Thiothrix biodiversity.</title>
        <authorList>
            <person name="Ravin N.V."/>
            <person name="Smolyakov D."/>
            <person name="Markov N.D."/>
            <person name="Beletsky A.V."/>
            <person name="Mardanov A.V."/>
            <person name="Rudenko T.S."/>
            <person name="Grabovich M.Y."/>
        </authorList>
    </citation>
    <scope>NUCLEOTIDE SEQUENCE</scope>
    <source>
        <strain evidence="5">DNT52</strain>
        <strain evidence="4 6">H33</strain>
    </source>
</reference>
<feature type="compositionally biased region" description="Pro residues" evidence="1">
    <location>
        <begin position="40"/>
        <end position="54"/>
    </location>
</feature>
<evidence type="ECO:0000256" key="2">
    <source>
        <dbReference type="SAM" id="SignalP"/>
    </source>
</evidence>
<dbReference type="InterPro" id="IPR036249">
    <property type="entry name" value="Thioredoxin-like_sf"/>
</dbReference>
<protein>
    <submittedName>
        <fullName evidence="5">Conjugal transfer protein TraF</fullName>
    </submittedName>
</protein>
<dbReference type="RefSeq" id="WP_308134033.1">
    <property type="nucleotide sequence ID" value="NZ_CP133217.1"/>
</dbReference>
<dbReference type="EMBL" id="JAVFKN010000004">
    <property type="protein sequence ID" value="MDQ5767915.1"/>
    <property type="molecule type" value="Genomic_DNA"/>
</dbReference>
<evidence type="ECO:0000313" key="5">
    <source>
        <dbReference type="EMBL" id="WML86626.1"/>
    </source>
</evidence>
<name>A0AA51MQW6_9GAMM</name>
<evidence type="ECO:0000256" key="1">
    <source>
        <dbReference type="SAM" id="MobiDB-lite"/>
    </source>
</evidence>
<dbReference type="InterPro" id="IPR013766">
    <property type="entry name" value="Thioredoxin_domain"/>
</dbReference>
<evidence type="ECO:0000313" key="4">
    <source>
        <dbReference type="EMBL" id="MDQ5767915.1"/>
    </source>
</evidence>
<feature type="region of interest" description="Disordered" evidence="1">
    <location>
        <begin position="38"/>
        <end position="62"/>
    </location>
</feature>
<dbReference type="Proteomes" id="UP001223336">
    <property type="component" value="Unassembled WGS sequence"/>
</dbReference>
<accession>A0AA51MQW6</accession>
<dbReference type="Proteomes" id="UP001229862">
    <property type="component" value="Chromosome"/>
</dbReference>
<dbReference type="AlphaFoldDB" id="A0AA51MQW6"/>
<keyword evidence="2" id="KW-0732">Signal</keyword>
<keyword evidence="6" id="KW-1185">Reference proteome</keyword>
<dbReference type="SUPFAM" id="SSF52833">
    <property type="entry name" value="Thioredoxin-like"/>
    <property type="match status" value="1"/>
</dbReference>
<dbReference type="InterPro" id="IPR039555">
    <property type="entry name" value="TraF/TrbB"/>
</dbReference>
<dbReference type="Gene3D" id="3.40.30.10">
    <property type="entry name" value="Glutaredoxin"/>
    <property type="match status" value="1"/>
</dbReference>
<feature type="domain" description="Thioredoxin" evidence="3">
    <location>
        <begin position="119"/>
        <end position="258"/>
    </location>
</feature>
<evidence type="ECO:0000259" key="3">
    <source>
        <dbReference type="PROSITE" id="PS51352"/>
    </source>
</evidence>
<gene>
    <name evidence="4" type="ORF">RCC75_05215</name>
    <name evidence="5" type="ORF">RCG00_20365</name>
</gene>
<dbReference type="PROSITE" id="PS51352">
    <property type="entry name" value="THIOREDOXIN_2"/>
    <property type="match status" value="1"/>
</dbReference>
<organism evidence="5">
    <name type="scientific">Thiothrix subterranea</name>
    <dbReference type="NCBI Taxonomy" id="2735563"/>
    <lineage>
        <taxon>Bacteria</taxon>
        <taxon>Pseudomonadati</taxon>
        <taxon>Pseudomonadota</taxon>
        <taxon>Gammaproteobacteria</taxon>
        <taxon>Thiotrichales</taxon>
        <taxon>Thiotrichaceae</taxon>
        <taxon>Thiothrix</taxon>
    </lineage>
</organism>
<dbReference type="Pfam" id="PF13728">
    <property type="entry name" value="TraF"/>
    <property type="match status" value="1"/>
</dbReference>
<feature type="signal peptide" evidence="2">
    <location>
        <begin position="1"/>
        <end position="21"/>
    </location>
</feature>
<dbReference type="EMBL" id="CP133217">
    <property type="protein sequence ID" value="WML86626.1"/>
    <property type="molecule type" value="Genomic_DNA"/>
</dbReference>
<feature type="chain" id="PRO_5041252306" evidence="2">
    <location>
        <begin position="22"/>
        <end position="264"/>
    </location>
</feature>
<evidence type="ECO:0000313" key="6">
    <source>
        <dbReference type="Proteomes" id="UP001223336"/>
    </source>
</evidence>
<sequence>MVRGSLLLMLLLNLAPYPANAWATDAWYSDKERGWFWKEAPPPPPKPPTQPPDALPAAATPAPKPVTAAQEMAALKAGLEEAKAEAILRPTPANVAHYLALQERTMNQAMLFTDMWQRVRWANPALDYAFVHPTAAGGVRIEREMTREEQKNVLNAVAQDNGIVFFFKRDCPYCQEQARILQALVQTHGISVLAVSLDGASSPYFPAAKPDNGIAARMGVQDAPAMFIVNPDTQETLPLGYGVVPMDEIESRIRRLVMMPPGVY</sequence>
<proteinExistence type="predicted"/>